<feature type="region of interest" description="Disordered" evidence="1">
    <location>
        <begin position="286"/>
        <end position="380"/>
    </location>
</feature>
<protein>
    <submittedName>
        <fullName evidence="2">Uncharacterized protein</fullName>
    </submittedName>
</protein>
<feature type="compositionally biased region" description="Low complexity" evidence="1">
    <location>
        <begin position="739"/>
        <end position="763"/>
    </location>
</feature>
<gene>
    <name evidence="2" type="ORF">NA57DRAFT_60144</name>
</gene>
<feature type="compositionally biased region" description="Polar residues" evidence="1">
    <location>
        <begin position="358"/>
        <end position="378"/>
    </location>
</feature>
<feature type="region of interest" description="Disordered" evidence="1">
    <location>
        <begin position="141"/>
        <end position="178"/>
    </location>
</feature>
<accession>A0A9P4IAH6</accession>
<feature type="region of interest" description="Disordered" evidence="1">
    <location>
        <begin position="218"/>
        <end position="252"/>
    </location>
</feature>
<feature type="compositionally biased region" description="Acidic residues" evidence="1">
    <location>
        <begin position="676"/>
        <end position="685"/>
    </location>
</feature>
<evidence type="ECO:0000313" key="3">
    <source>
        <dbReference type="Proteomes" id="UP000799772"/>
    </source>
</evidence>
<feature type="compositionally biased region" description="Polar residues" evidence="1">
    <location>
        <begin position="715"/>
        <end position="732"/>
    </location>
</feature>
<feature type="compositionally biased region" description="Basic and acidic residues" evidence="1">
    <location>
        <begin position="35"/>
        <end position="49"/>
    </location>
</feature>
<feature type="compositionally biased region" description="Low complexity" evidence="1">
    <location>
        <begin position="597"/>
        <end position="613"/>
    </location>
</feature>
<feature type="region of interest" description="Disordered" evidence="1">
    <location>
        <begin position="22"/>
        <end position="55"/>
    </location>
</feature>
<feature type="region of interest" description="Disordered" evidence="1">
    <location>
        <begin position="397"/>
        <end position="482"/>
    </location>
</feature>
<feature type="compositionally biased region" description="Polar residues" evidence="1">
    <location>
        <begin position="451"/>
        <end position="461"/>
    </location>
</feature>
<name>A0A9P4IAH6_9PEZI</name>
<dbReference type="AlphaFoldDB" id="A0A9P4IAH6"/>
<dbReference type="OrthoDB" id="3438840at2759"/>
<evidence type="ECO:0000256" key="1">
    <source>
        <dbReference type="SAM" id="MobiDB-lite"/>
    </source>
</evidence>
<feature type="compositionally biased region" description="Basic and acidic residues" evidence="1">
    <location>
        <begin position="405"/>
        <end position="414"/>
    </location>
</feature>
<feature type="region of interest" description="Disordered" evidence="1">
    <location>
        <begin position="510"/>
        <end position="559"/>
    </location>
</feature>
<feature type="compositionally biased region" description="Acidic residues" evidence="1">
    <location>
        <begin position="510"/>
        <end position="524"/>
    </location>
</feature>
<comment type="caution">
    <text evidence="2">The sequence shown here is derived from an EMBL/GenBank/DDBJ whole genome shotgun (WGS) entry which is preliminary data.</text>
</comment>
<organism evidence="2 3">
    <name type="scientific">Rhizodiscina lignyota</name>
    <dbReference type="NCBI Taxonomy" id="1504668"/>
    <lineage>
        <taxon>Eukaryota</taxon>
        <taxon>Fungi</taxon>
        <taxon>Dikarya</taxon>
        <taxon>Ascomycota</taxon>
        <taxon>Pezizomycotina</taxon>
        <taxon>Dothideomycetes</taxon>
        <taxon>Pleosporomycetidae</taxon>
        <taxon>Aulographales</taxon>
        <taxon>Rhizodiscinaceae</taxon>
        <taxon>Rhizodiscina</taxon>
    </lineage>
</organism>
<feature type="region of interest" description="Disordered" evidence="1">
    <location>
        <begin position="597"/>
        <end position="703"/>
    </location>
</feature>
<feature type="compositionally biased region" description="Polar residues" evidence="1">
    <location>
        <begin position="416"/>
        <end position="428"/>
    </location>
</feature>
<feature type="compositionally biased region" description="Polar residues" evidence="1">
    <location>
        <begin position="659"/>
        <end position="671"/>
    </location>
</feature>
<feature type="compositionally biased region" description="Acidic residues" evidence="1">
    <location>
        <begin position="632"/>
        <end position="644"/>
    </location>
</feature>
<evidence type="ECO:0000313" key="2">
    <source>
        <dbReference type="EMBL" id="KAF2094726.1"/>
    </source>
</evidence>
<dbReference type="Proteomes" id="UP000799772">
    <property type="component" value="Unassembled WGS sequence"/>
</dbReference>
<keyword evidence="3" id="KW-1185">Reference proteome</keyword>
<feature type="region of interest" description="Disordered" evidence="1">
    <location>
        <begin position="715"/>
        <end position="768"/>
    </location>
</feature>
<sequence>MATQDFLLHQQNRFHPQIQLQRPLSPALSNPDLILPDRDPSTEIPRYAERPPSPSQIIRKVHSQGRIGGTSRAIGGSLTKAHTGTSPYRLNWQDPHLVQIQSHPRALLVKTPPLSRKSSNLEDIDELDATPTRADYSSANEALASSPALKENNTFSTLTPGLGLPKTDRRWSTTSSSVHSDDFESLESLKWPGFDGVAGEDVDEADIILDDEEEERFGSFPASRHENEGDEDQENWDPKKEEDEDDPYSPDALSRRADVILANAKRRLNLFEGNLRGARHSLPISQSMSMTSLRTPPDLPPLPTPPRDRSKYSGLSGPLKGTQTGEGGGHSRGHSDTSASSFIQQLMAARAAKGEPQRSVSALATHTAANQLRNTRSQEIMKENRIRSWVYGNAQPSLASPAHSEPSKHRDGIRRSPSTTNDLRSQMNELKGKISSLQQRAREENQRRRSLASTRTHSPFSDTEPLYQVNGYGNGSNSNLARSTDANTQEYAAHSVHDVDHNVTDMLNDDEESQYESAEEPFDDAIEHESPDPQAMMGTAFPDFSEDSPYASTDDGESVYESIIFDDETPVQPAERHEDRPDAFDYENFYLHSAMGSYSRGDRSSSVSSNESVETTKPASPLRKVMTMSPEAQEEQGYDEEYEDGEVKSPGRFHKRSQSTDSISTMATFMTATEGFGDDEDDDFNPLDKALPPLPRPNPSQLSLPLAVTNSLRDSAVSLSPSTEKPPSSSGADTVRRIAPSLSPLPLGSPSPSTALSASDSGSNGTHESVLMLSPTRLSFAGSPIRLQEEDQQLVLALAKSLEKVCLALRDTETGQYEGKIFRRRLDEARRALDGVEEVVVNGQSSKEAGSSS</sequence>
<reference evidence="2" key="1">
    <citation type="journal article" date="2020" name="Stud. Mycol.">
        <title>101 Dothideomycetes genomes: a test case for predicting lifestyles and emergence of pathogens.</title>
        <authorList>
            <person name="Haridas S."/>
            <person name="Albert R."/>
            <person name="Binder M."/>
            <person name="Bloem J."/>
            <person name="Labutti K."/>
            <person name="Salamov A."/>
            <person name="Andreopoulos B."/>
            <person name="Baker S."/>
            <person name="Barry K."/>
            <person name="Bills G."/>
            <person name="Bluhm B."/>
            <person name="Cannon C."/>
            <person name="Castanera R."/>
            <person name="Culley D."/>
            <person name="Daum C."/>
            <person name="Ezra D."/>
            <person name="Gonzalez J."/>
            <person name="Henrissat B."/>
            <person name="Kuo A."/>
            <person name="Liang C."/>
            <person name="Lipzen A."/>
            <person name="Lutzoni F."/>
            <person name="Magnuson J."/>
            <person name="Mondo S."/>
            <person name="Nolan M."/>
            <person name="Ohm R."/>
            <person name="Pangilinan J."/>
            <person name="Park H.-J."/>
            <person name="Ramirez L."/>
            <person name="Alfaro M."/>
            <person name="Sun H."/>
            <person name="Tritt A."/>
            <person name="Yoshinaga Y."/>
            <person name="Zwiers L.-H."/>
            <person name="Turgeon B."/>
            <person name="Goodwin S."/>
            <person name="Spatafora J."/>
            <person name="Crous P."/>
            <person name="Grigoriev I."/>
        </authorList>
    </citation>
    <scope>NUCLEOTIDE SEQUENCE</scope>
    <source>
        <strain evidence="2">CBS 133067</strain>
    </source>
</reference>
<proteinExistence type="predicted"/>
<dbReference type="EMBL" id="ML978133">
    <property type="protein sequence ID" value="KAF2094726.1"/>
    <property type="molecule type" value="Genomic_DNA"/>
</dbReference>